<keyword evidence="2" id="KW-1185">Reference proteome</keyword>
<proteinExistence type="predicted"/>
<dbReference type="Proteomes" id="UP000814033">
    <property type="component" value="Unassembled WGS sequence"/>
</dbReference>
<evidence type="ECO:0000313" key="2">
    <source>
        <dbReference type="Proteomes" id="UP000814033"/>
    </source>
</evidence>
<protein>
    <submittedName>
        <fullName evidence="1">FAD/NAD(P)-binding domain-containing protein</fullName>
    </submittedName>
</protein>
<evidence type="ECO:0000313" key="1">
    <source>
        <dbReference type="EMBL" id="KAI0044896.1"/>
    </source>
</evidence>
<name>A0ACB8RML7_9AGAM</name>
<organism evidence="1 2">
    <name type="scientific">Auriscalpium vulgare</name>
    <dbReference type="NCBI Taxonomy" id="40419"/>
    <lineage>
        <taxon>Eukaryota</taxon>
        <taxon>Fungi</taxon>
        <taxon>Dikarya</taxon>
        <taxon>Basidiomycota</taxon>
        <taxon>Agaricomycotina</taxon>
        <taxon>Agaricomycetes</taxon>
        <taxon>Russulales</taxon>
        <taxon>Auriscalpiaceae</taxon>
        <taxon>Auriscalpium</taxon>
    </lineage>
</organism>
<reference evidence="1" key="2">
    <citation type="journal article" date="2022" name="New Phytol.">
        <title>Evolutionary transition to the ectomycorrhizal habit in the genomes of a hyperdiverse lineage of mushroom-forming fungi.</title>
        <authorList>
            <person name="Looney B."/>
            <person name="Miyauchi S."/>
            <person name="Morin E."/>
            <person name="Drula E."/>
            <person name="Courty P.E."/>
            <person name="Kohler A."/>
            <person name="Kuo A."/>
            <person name="LaButti K."/>
            <person name="Pangilinan J."/>
            <person name="Lipzen A."/>
            <person name="Riley R."/>
            <person name="Andreopoulos W."/>
            <person name="He G."/>
            <person name="Johnson J."/>
            <person name="Nolan M."/>
            <person name="Tritt A."/>
            <person name="Barry K.W."/>
            <person name="Grigoriev I.V."/>
            <person name="Nagy L.G."/>
            <person name="Hibbett D."/>
            <person name="Henrissat B."/>
            <person name="Matheny P.B."/>
            <person name="Labbe J."/>
            <person name="Martin F.M."/>
        </authorList>
    </citation>
    <scope>NUCLEOTIDE SEQUENCE</scope>
    <source>
        <strain evidence="1">FP105234-sp</strain>
    </source>
</reference>
<comment type="caution">
    <text evidence="1">The sequence shown here is derived from an EMBL/GenBank/DDBJ whole genome shotgun (WGS) entry which is preliminary data.</text>
</comment>
<accession>A0ACB8RML7</accession>
<reference evidence="1" key="1">
    <citation type="submission" date="2021-02" db="EMBL/GenBank/DDBJ databases">
        <authorList>
            <consortium name="DOE Joint Genome Institute"/>
            <person name="Ahrendt S."/>
            <person name="Looney B.P."/>
            <person name="Miyauchi S."/>
            <person name="Morin E."/>
            <person name="Drula E."/>
            <person name="Courty P.E."/>
            <person name="Chicoki N."/>
            <person name="Fauchery L."/>
            <person name="Kohler A."/>
            <person name="Kuo A."/>
            <person name="Labutti K."/>
            <person name="Pangilinan J."/>
            <person name="Lipzen A."/>
            <person name="Riley R."/>
            <person name="Andreopoulos W."/>
            <person name="He G."/>
            <person name="Johnson J."/>
            <person name="Barry K.W."/>
            <person name="Grigoriev I.V."/>
            <person name="Nagy L."/>
            <person name="Hibbett D."/>
            <person name="Henrissat B."/>
            <person name="Matheny P.B."/>
            <person name="Labbe J."/>
            <person name="Martin F."/>
        </authorList>
    </citation>
    <scope>NUCLEOTIDE SEQUENCE</scope>
    <source>
        <strain evidence="1">FP105234-sp</strain>
    </source>
</reference>
<gene>
    <name evidence="1" type="ORF">FA95DRAFT_1583600</name>
</gene>
<sequence length="411" mass="45245">MSNQKVLIIGAGVAGPVLAIFLKQRGYEPIVYEKTAALTDAGVGLMLQPNGLKVLSQIRGLVRSLPGKELERLRSYSTLEEDPGLLGENLVPSSMPSEYGIGMRGIKRTELHHALVHAAEVHGITIHWGHTLVSLEQSTDTVKGTFADGSSDSGTFLVGCDGLHSATRIALFGSEPATFTGLTQTGGISRTPRAHADKPSVVNWFGKGAHMIAYPISDTHTSWAITLREEESRETWKEVNQQQVDEIKQSARASWGYGADDLIKNTEKLVKIVKFGLYDRPDLRVWHKERVVLLGDAAHPTSPHLGQGANQTFEDIYHLTRLLDEYNADRAPLTTLALGDIYEAYEKVRIPRVSALVQGARKQGESRVVQDVEDARTRNDTVREFMRSPEDVAASFRRVYGELVKLPSASE</sequence>
<dbReference type="EMBL" id="MU275968">
    <property type="protein sequence ID" value="KAI0044896.1"/>
    <property type="molecule type" value="Genomic_DNA"/>
</dbReference>